<dbReference type="KEGG" id="psn:Pedsa_3446"/>
<organism evidence="3 4">
    <name type="scientific">Pseudopedobacter saltans (strain ATCC 51119 / DSM 12145 / JCM 21818 / CCUG 39354 / LMG 10337 / NBRC 100064 / NCIMB 13643)</name>
    <name type="common">Pedobacter saltans</name>
    <dbReference type="NCBI Taxonomy" id="762903"/>
    <lineage>
        <taxon>Bacteria</taxon>
        <taxon>Pseudomonadati</taxon>
        <taxon>Bacteroidota</taxon>
        <taxon>Sphingobacteriia</taxon>
        <taxon>Sphingobacteriales</taxon>
        <taxon>Sphingobacteriaceae</taxon>
        <taxon>Pseudopedobacter</taxon>
    </lineage>
</organism>
<accession>F0SE58</accession>
<keyword evidence="3" id="KW-0540">Nuclease</keyword>
<protein>
    <submittedName>
        <fullName evidence="3">Endonuclease/exonuclease/phosphatase</fullName>
    </submittedName>
</protein>
<dbReference type="GO" id="GO:0016020">
    <property type="term" value="C:membrane"/>
    <property type="evidence" value="ECO:0007669"/>
    <property type="project" value="GOC"/>
</dbReference>
<dbReference type="Pfam" id="PF03372">
    <property type="entry name" value="Exo_endo_phos"/>
    <property type="match status" value="1"/>
</dbReference>
<keyword evidence="1" id="KW-1133">Transmembrane helix</keyword>
<feature type="transmembrane region" description="Helical" evidence="1">
    <location>
        <begin position="39"/>
        <end position="63"/>
    </location>
</feature>
<dbReference type="RefSeq" id="WP_013634463.1">
    <property type="nucleotide sequence ID" value="NC_015177.1"/>
</dbReference>
<keyword evidence="1" id="KW-0812">Transmembrane</keyword>
<dbReference type="Proteomes" id="UP000000310">
    <property type="component" value="Chromosome"/>
</dbReference>
<sequence length="372" mass="43162">MKKNKRNSYLDKSILFFNLIVIALLLLSYLATTISPEKYWFLAFLGLSYPFILLANICFILLWAIKKRWYAFLSFLAILIGYQNLTRTIGLRKKETAHYLRDSSSVRLMTYNVHHFKQFGSEVDSNARNNILDLINEEQPDVIAIQEFLTRKKGKLKSENNIRKILGTEDYYFYSTSGNDYESMGIAIFSKLPIVNKGKLTELDPKGSNNGLWIDVKKNNKVFRIYTIHLASIAFAPVDYYYFKRISNMKTEDEDIKHGRRILSRLKSAFVRRAKQVEILKSYTDSCKTPFVIMGDFNDTPVSYSVNQISKDLKNSFIEKGVGIGRTYNGDFPNFQIDYILTTKDFDIHTYKIIKKAYSDHYPVRVDVSVGK</sequence>
<evidence type="ECO:0000259" key="2">
    <source>
        <dbReference type="Pfam" id="PF03372"/>
    </source>
</evidence>
<feature type="domain" description="Endonuclease/exonuclease/phosphatase" evidence="2">
    <location>
        <begin position="109"/>
        <end position="361"/>
    </location>
</feature>
<evidence type="ECO:0000256" key="1">
    <source>
        <dbReference type="SAM" id="Phobius"/>
    </source>
</evidence>
<dbReference type="SUPFAM" id="SSF56219">
    <property type="entry name" value="DNase I-like"/>
    <property type="match status" value="1"/>
</dbReference>
<dbReference type="OrthoDB" id="635146at2"/>
<dbReference type="Gene3D" id="3.60.10.10">
    <property type="entry name" value="Endonuclease/exonuclease/phosphatase"/>
    <property type="match status" value="1"/>
</dbReference>
<dbReference type="EMBL" id="CP002545">
    <property type="protein sequence ID" value="ADY53980.1"/>
    <property type="molecule type" value="Genomic_DNA"/>
</dbReference>
<dbReference type="STRING" id="762903.Pedsa_3446"/>
<dbReference type="AlphaFoldDB" id="F0SE58"/>
<dbReference type="InterPro" id="IPR036691">
    <property type="entry name" value="Endo/exonu/phosph_ase_sf"/>
</dbReference>
<keyword evidence="3" id="KW-0255">Endonuclease</keyword>
<dbReference type="GO" id="GO:0006506">
    <property type="term" value="P:GPI anchor biosynthetic process"/>
    <property type="evidence" value="ECO:0007669"/>
    <property type="project" value="TreeGrafter"/>
</dbReference>
<dbReference type="GO" id="GO:0004519">
    <property type="term" value="F:endonuclease activity"/>
    <property type="evidence" value="ECO:0007669"/>
    <property type="project" value="UniProtKB-KW"/>
</dbReference>
<dbReference type="HOGENOM" id="CLU_060500_0_1_10"/>
<dbReference type="InterPro" id="IPR005135">
    <property type="entry name" value="Endo/exonuclease/phosphatase"/>
</dbReference>
<dbReference type="PANTHER" id="PTHR14859">
    <property type="entry name" value="CALCOFLUOR WHITE HYPERSENSITIVE PROTEIN PRECURSOR"/>
    <property type="match status" value="1"/>
</dbReference>
<dbReference type="InterPro" id="IPR051916">
    <property type="entry name" value="GPI-anchor_lipid_remodeler"/>
</dbReference>
<name>F0SE58_PSESL</name>
<keyword evidence="3" id="KW-0378">Hydrolase</keyword>
<reference evidence="3 4" key="1">
    <citation type="journal article" date="2011" name="Stand. Genomic Sci.">
        <title>Complete genome sequence of the gliding, heparinolytic Pedobacter saltans type strain (113).</title>
        <authorList>
            <person name="Liolios K."/>
            <person name="Sikorski J."/>
            <person name="Lu M."/>
            <person name="Nolan M."/>
            <person name="Lapidus A."/>
            <person name="Lucas S."/>
            <person name="Hammon N."/>
            <person name="Deshpande S."/>
            <person name="Cheng J.F."/>
            <person name="Tapia R."/>
            <person name="Han C."/>
            <person name="Goodwin L."/>
            <person name="Pitluck S."/>
            <person name="Huntemann M."/>
            <person name="Ivanova N."/>
            <person name="Pagani I."/>
            <person name="Mavromatis K."/>
            <person name="Ovchinikova G."/>
            <person name="Pati A."/>
            <person name="Chen A."/>
            <person name="Palaniappan K."/>
            <person name="Land M."/>
            <person name="Hauser L."/>
            <person name="Brambilla E.M."/>
            <person name="Kotsyurbenko O."/>
            <person name="Rohde M."/>
            <person name="Tindall B.J."/>
            <person name="Abt B."/>
            <person name="Goker M."/>
            <person name="Detter J.C."/>
            <person name="Woyke T."/>
            <person name="Bristow J."/>
            <person name="Eisen J.A."/>
            <person name="Markowitz V."/>
            <person name="Hugenholtz P."/>
            <person name="Klenk H.P."/>
            <person name="Kyrpides N.C."/>
        </authorList>
    </citation>
    <scope>NUCLEOTIDE SEQUENCE [LARGE SCALE GENOMIC DNA]</scope>
    <source>
        <strain evidence="4">ATCC 51119 / DSM 12145 / JCM 21818 / LMG 10337 / NBRC 100064 / NCIMB 13643</strain>
    </source>
</reference>
<proteinExistence type="predicted"/>
<dbReference type="CDD" id="cd09084">
    <property type="entry name" value="EEP-2"/>
    <property type="match status" value="1"/>
</dbReference>
<reference evidence="4" key="2">
    <citation type="submission" date="2011-02" db="EMBL/GenBank/DDBJ databases">
        <title>The complete genome of Pedobacter saltans DSM 12145.</title>
        <authorList>
            <consortium name="US DOE Joint Genome Institute (JGI-PGF)"/>
            <person name="Lucas S."/>
            <person name="Copeland A."/>
            <person name="Lapidus A."/>
            <person name="Bruce D."/>
            <person name="Goodwin L."/>
            <person name="Pitluck S."/>
            <person name="Kyrpides N."/>
            <person name="Mavromatis K."/>
            <person name="Pagani I."/>
            <person name="Ivanova N."/>
            <person name="Ovchinnikova G."/>
            <person name="Lu M."/>
            <person name="Detter J.C."/>
            <person name="Han C."/>
            <person name="Land M."/>
            <person name="Hauser L."/>
            <person name="Markowitz V."/>
            <person name="Cheng J.-F."/>
            <person name="Hugenholtz P."/>
            <person name="Woyke T."/>
            <person name="Wu D."/>
            <person name="Tindall B."/>
            <person name="Pomrenke H.G."/>
            <person name="Brambilla E."/>
            <person name="Klenk H.-P."/>
            <person name="Eisen J.A."/>
        </authorList>
    </citation>
    <scope>NUCLEOTIDE SEQUENCE [LARGE SCALE GENOMIC DNA]</scope>
    <source>
        <strain evidence="4">ATCC 51119 / DSM 12145 / JCM 21818 / LMG 10337 / NBRC 100064 / NCIMB 13643</strain>
    </source>
</reference>
<evidence type="ECO:0000313" key="3">
    <source>
        <dbReference type="EMBL" id="ADY53980.1"/>
    </source>
</evidence>
<evidence type="ECO:0000313" key="4">
    <source>
        <dbReference type="Proteomes" id="UP000000310"/>
    </source>
</evidence>
<dbReference type="eggNOG" id="COG3568">
    <property type="taxonomic scope" value="Bacteria"/>
</dbReference>
<feature type="transmembrane region" description="Helical" evidence="1">
    <location>
        <begin position="69"/>
        <end position="85"/>
    </location>
</feature>
<feature type="transmembrane region" description="Helical" evidence="1">
    <location>
        <begin position="14"/>
        <end position="32"/>
    </location>
</feature>
<gene>
    <name evidence="3" type="ordered locus">Pedsa_3446</name>
</gene>
<keyword evidence="1" id="KW-0472">Membrane</keyword>
<keyword evidence="4" id="KW-1185">Reference proteome</keyword>
<dbReference type="PANTHER" id="PTHR14859:SF15">
    <property type="entry name" value="ENDONUCLEASE_EXONUCLEASE_PHOSPHATASE DOMAIN-CONTAINING PROTEIN"/>
    <property type="match status" value="1"/>
</dbReference>